<feature type="domain" description="PiggyBac transposable element-derived protein" evidence="1">
    <location>
        <begin position="66"/>
        <end position="134"/>
    </location>
</feature>
<accession>A0AAW1K2Z8</accession>
<dbReference type="PANTHER" id="PTHR46599:SF3">
    <property type="entry name" value="PIGGYBAC TRANSPOSABLE ELEMENT-DERIVED PROTEIN 4"/>
    <property type="match status" value="1"/>
</dbReference>
<dbReference type="AlphaFoldDB" id="A0AAW1K2Z8"/>
<sequence>MPRNRVLLLLKRWHFADNCLDDDSNRLYKLQPFIDQLLLNFKEHMILAESLVIHESMVPVYGRLKFRQNFKEHMILAESLVIHESMVPVYGRLKFRQYIKNKSSQYGIKLYKLCTTSAYTLSLKVYVGKGDSTPGKSHAGSIVDYLLSEYSV</sequence>
<keyword evidence="3" id="KW-1185">Reference proteome</keyword>
<evidence type="ECO:0000313" key="3">
    <source>
        <dbReference type="Proteomes" id="UP001458880"/>
    </source>
</evidence>
<gene>
    <name evidence="2" type="ORF">QE152_g24678</name>
</gene>
<evidence type="ECO:0000259" key="1">
    <source>
        <dbReference type="Pfam" id="PF13843"/>
    </source>
</evidence>
<reference evidence="2 3" key="1">
    <citation type="journal article" date="2024" name="BMC Genomics">
        <title>De novo assembly and annotation of Popillia japonica's genome with initial clues to its potential as an invasive pest.</title>
        <authorList>
            <person name="Cucini C."/>
            <person name="Boschi S."/>
            <person name="Funari R."/>
            <person name="Cardaioli E."/>
            <person name="Iannotti N."/>
            <person name="Marturano G."/>
            <person name="Paoli F."/>
            <person name="Bruttini M."/>
            <person name="Carapelli A."/>
            <person name="Frati F."/>
            <person name="Nardi F."/>
        </authorList>
    </citation>
    <scope>NUCLEOTIDE SEQUENCE [LARGE SCALE GENOMIC DNA]</scope>
    <source>
        <strain evidence="2">DMR45628</strain>
    </source>
</reference>
<evidence type="ECO:0000313" key="2">
    <source>
        <dbReference type="EMBL" id="KAK9712853.1"/>
    </source>
</evidence>
<dbReference type="Pfam" id="PF13843">
    <property type="entry name" value="DDE_Tnp_1_7"/>
    <property type="match status" value="1"/>
</dbReference>
<name>A0AAW1K2Z8_POPJA</name>
<proteinExistence type="predicted"/>
<dbReference type="EMBL" id="JASPKY010000256">
    <property type="protein sequence ID" value="KAK9712853.1"/>
    <property type="molecule type" value="Genomic_DNA"/>
</dbReference>
<dbReference type="Proteomes" id="UP001458880">
    <property type="component" value="Unassembled WGS sequence"/>
</dbReference>
<protein>
    <submittedName>
        <fullName evidence="2">Transposase IS4</fullName>
    </submittedName>
</protein>
<organism evidence="2 3">
    <name type="scientific">Popillia japonica</name>
    <name type="common">Japanese beetle</name>
    <dbReference type="NCBI Taxonomy" id="7064"/>
    <lineage>
        <taxon>Eukaryota</taxon>
        <taxon>Metazoa</taxon>
        <taxon>Ecdysozoa</taxon>
        <taxon>Arthropoda</taxon>
        <taxon>Hexapoda</taxon>
        <taxon>Insecta</taxon>
        <taxon>Pterygota</taxon>
        <taxon>Neoptera</taxon>
        <taxon>Endopterygota</taxon>
        <taxon>Coleoptera</taxon>
        <taxon>Polyphaga</taxon>
        <taxon>Scarabaeiformia</taxon>
        <taxon>Scarabaeidae</taxon>
        <taxon>Rutelinae</taxon>
        <taxon>Popillia</taxon>
    </lineage>
</organism>
<dbReference type="PANTHER" id="PTHR46599">
    <property type="entry name" value="PIGGYBAC TRANSPOSABLE ELEMENT-DERIVED PROTEIN 4"/>
    <property type="match status" value="1"/>
</dbReference>
<dbReference type="InterPro" id="IPR029526">
    <property type="entry name" value="PGBD"/>
</dbReference>
<comment type="caution">
    <text evidence="2">The sequence shown here is derived from an EMBL/GenBank/DDBJ whole genome shotgun (WGS) entry which is preliminary data.</text>
</comment>